<name>A0A6N2MFP1_SALVM</name>
<organism evidence="1">
    <name type="scientific">Salix viminalis</name>
    <name type="common">Common osier</name>
    <name type="synonym">Basket willow</name>
    <dbReference type="NCBI Taxonomy" id="40686"/>
    <lineage>
        <taxon>Eukaryota</taxon>
        <taxon>Viridiplantae</taxon>
        <taxon>Streptophyta</taxon>
        <taxon>Embryophyta</taxon>
        <taxon>Tracheophyta</taxon>
        <taxon>Spermatophyta</taxon>
        <taxon>Magnoliopsida</taxon>
        <taxon>eudicotyledons</taxon>
        <taxon>Gunneridae</taxon>
        <taxon>Pentapetalae</taxon>
        <taxon>rosids</taxon>
        <taxon>fabids</taxon>
        <taxon>Malpighiales</taxon>
        <taxon>Salicaceae</taxon>
        <taxon>Saliceae</taxon>
        <taxon>Salix</taxon>
    </lineage>
</organism>
<proteinExistence type="predicted"/>
<reference evidence="1" key="1">
    <citation type="submission" date="2019-03" db="EMBL/GenBank/DDBJ databases">
        <authorList>
            <person name="Mank J."/>
            <person name="Almeida P."/>
        </authorList>
    </citation>
    <scope>NUCLEOTIDE SEQUENCE</scope>
    <source>
        <strain evidence="1">78183</strain>
    </source>
</reference>
<dbReference type="EMBL" id="CAADRP010001766">
    <property type="protein sequence ID" value="VFU51698.1"/>
    <property type="molecule type" value="Genomic_DNA"/>
</dbReference>
<dbReference type="AlphaFoldDB" id="A0A6N2MFP1"/>
<evidence type="ECO:0000313" key="1">
    <source>
        <dbReference type="EMBL" id="VFU51698.1"/>
    </source>
</evidence>
<gene>
    <name evidence="1" type="ORF">SVIM_LOCUS350845</name>
</gene>
<sequence length="64" mass="6690">MTSWSTAAVSLVPVSEYVSSNTVIRYGCGWQGACRTSGTCFIGSGAQPGMTDRVGDLLDTITLL</sequence>
<accession>A0A6N2MFP1</accession>
<protein>
    <submittedName>
        <fullName evidence="1">Uncharacterized protein</fullName>
    </submittedName>
</protein>